<proteinExistence type="predicted"/>
<feature type="region of interest" description="Disordered" evidence="3">
    <location>
        <begin position="53"/>
        <end position="123"/>
    </location>
</feature>
<dbReference type="InterPro" id="IPR001356">
    <property type="entry name" value="HD"/>
</dbReference>
<evidence type="ECO:0000256" key="2">
    <source>
        <dbReference type="PROSITE-ProRule" id="PRU00108"/>
    </source>
</evidence>
<evidence type="ECO:0000259" key="4">
    <source>
        <dbReference type="PROSITE" id="PS50071"/>
    </source>
</evidence>
<protein>
    <recommendedName>
        <fullName evidence="4">Homeobox domain-containing protein</fullName>
    </recommendedName>
</protein>
<name>A0A5P1EUU3_ASPOF</name>
<comment type="subcellular location">
    <subcellularLocation>
        <location evidence="1 2">Nucleus</location>
    </subcellularLocation>
</comment>
<accession>A0A5P1EUU3</accession>
<dbReference type="GO" id="GO:0005634">
    <property type="term" value="C:nucleus"/>
    <property type="evidence" value="ECO:0007669"/>
    <property type="project" value="UniProtKB-SubCell"/>
</dbReference>
<feature type="compositionally biased region" description="Basic and acidic residues" evidence="3">
    <location>
        <begin position="114"/>
        <end position="123"/>
    </location>
</feature>
<dbReference type="InterPro" id="IPR032001">
    <property type="entry name" value="SAWADEE_dom"/>
</dbReference>
<dbReference type="PANTHER" id="PTHR33827">
    <property type="entry name" value="PROTEIN SAWADEE HOMEODOMAIN HOMOLOG 2"/>
    <property type="match status" value="1"/>
</dbReference>
<dbReference type="InterPro" id="IPR039276">
    <property type="entry name" value="SHH1/2"/>
</dbReference>
<sequence length="255" mass="29324">MAKGDGSAAKRETSGRFSKSEIKQMEKLLEEGKDDLLDEKFHQKLAEEFNRLPNRAGNKAIQMKQVQRWFTKRKNPSSENTDSYHSSEDLVTAVDTSQSVSAAPESSSDMPGDAGEKDPEQAELEFEARSSRDNAWYDVSTFLAHRILSSGEPEVRVRFHGFGAEDDEWVNIKKDVRERSIPLESSECQKVDVGDLVLCFRERSEQAMYFDAHVLEVQRKLHDIRGCRCLFLVRYDHDDSEERVGLKRLCRRPKY</sequence>
<evidence type="ECO:0000256" key="1">
    <source>
        <dbReference type="ARBA" id="ARBA00004123"/>
    </source>
</evidence>
<feature type="compositionally biased region" description="Basic and acidic residues" evidence="3">
    <location>
        <begin position="8"/>
        <end position="22"/>
    </location>
</feature>
<feature type="compositionally biased region" description="Low complexity" evidence="3">
    <location>
        <begin position="97"/>
        <end position="108"/>
    </location>
</feature>
<keyword evidence="6" id="KW-1185">Reference proteome</keyword>
<reference evidence="6" key="1">
    <citation type="journal article" date="2017" name="Nat. Commun.">
        <title>The asparagus genome sheds light on the origin and evolution of a young Y chromosome.</title>
        <authorList>
            <person name="Harkess A."/>
            <person name="Zhou J."/>
            <person name="Xu C."/>
            <person name="Bowers J.E."/>
            <person name="Van der Hulst R."/>
            <person name="Ayyampalayam S."/>
            <person name="Mercati F."/>
            <person name="Riccardi P."/>
            <person name="McKain M.R."/>
            <person name="Kakrana A."/>
            <person name="Tang H."/>
            <person name="Ray J."/>
            <person name="Groenendijk J."/>
            <person name="Arikit S."/>
            <person name="Mathioni S.M."/>
            <person name="Nakano M."/>
            <person name="Shan H."/>
            <person name="Telgmann-Rauber A."/>
            <person name="Kanno A."/>
            <person name="Yue Z."/>
            <person name="Chen H."/>
            <person name="Li W."/>
            <person name="Chen Y."/>
            <person name="Xu X."/>
            <person name="Zhang Y."/>
            <person name="Luo S."/>
            <person name="Chen H."/>
            <person name="Gao J."/>
            <person name="Mao Z."/>
            <person name="Pires J.C."/>
            <person name="Luo M."/>
            <person name="Kudrna D."/>
            <person name="Wing R.A."/>
            <person name="Meyers B.C."/>
            <person name="Yi K."/>
            <person name="Kong H."/>
            <person name="Lavrijsen P."/>
            <person name="Sunseri F."/>
            <person name="Falavigna A."/>
            <person name="Ye Y."/>
            <person name="Leebens-Mack J.H."/>
            <person name="Chen G."/>
        </authorList>
    </citation>
    <scope>NUCLEOTIDE SEQUENCE [LARGE SCALE GENOMIC DNA]</scope>
    <source>
        <strain evidence="6">cv. DH0086</strain>
    </source>
</reference>
<evidence type="ECO:0000313" key="6">
    <source>
        <dbReference type="Proteomes" id="UP000243459"/>
    </source>
</evidence>
<dbReference type="Gramene" id="ONK69762">
    <property type="protein sequence ID" value="ONK69762"/>
    <property type="gene ID" value="A4U43_C05F26450"/>
</dbReference>
<feature type="DNA-binding region" description="Homeobox" evidence="2">
    <location>
        <begin position="10"/>
        <end position="81"/>
    </location>
</feature>
<dbReference type="Proteomes" id="UP000243459">
    <property type="component" value="Chromosome 5"/>
</dbReference>
<dbReference type="EMBL" id="CM007385">
    <property type="protein sequence ID" value="ONK69762.1"/>
    <property type="molecule type" value="Genomic_DNA"/>
</dbReference>
<dbReference type="Gene3D" id="2.30.30.140">
    <property type="match status" value="1"/>
</dbReference>
<feature type="domain" description="Homeobox" evidence="4">
    <location>
        <begin position="8"/>
        <end position="80"/>
    </location>
</feature>
<keyword evidence="2" id="KW-0371">Homeobox</keyword>
<dbReference type="PROSITE" id="PS50071">
    <property type="entry name" value="HOMEOBOX_2"/>
    <property type="match status" value="1"/>
</dbReference>
<evidence type="ECO:0000256" key="3">
    <source>
        <dbReference type="SAM" id="MobiDB-lite"/>
    </source>
</evidence>
<dbReference type="AlphaFoldDB" id="A0A5P1EUU3"/>
<keyword evidence="2" id="KW-0238">DNA-binding</keyword>
<dbReference type="GO" id="GO:0003677">
    <property type="term" value="F:DNA binding"/>
    <property type="evidence" value="ECO:0007669"/>
    <property type="project" value="UniProtKB-UniRule"/>
</dbReference>
<organism evidence="5 6">
    <name type="scientific">Asparagus officinalis</name>
    <name type="common">Garden asparagus</name>
    <dbReference type="NCBI Taxonomy" id="4686"/>
    <lineage>
        <taxon>Eukaryota</taxon>
        <taxon>Viridiplantae</taxon>
        <taxon>Streptophyta</taxon>
        <taxon>Embryophyta</taxon>
        <taxon>Tracheophyta</taxon>
        <taxon>Spermatophyta</taxon>
        <taxon>Magnoliopsida</taxon>
        <taxon>Liliopsida</taxon>
        <taxon>Asparagales</taxon>
        <taxon>Asparagaceae</taxon>
        <taxon>Asparagoideae</taxon>
        <taxon>Asparagus</taxon>
    </lineage>
</organism>
<gene>
    <name evidence="5" type="ORF">A4U43_C05F26450</name>
</gene>
<dbReference type="OMA" id="QRKMHDI"/>
<dbReference type="Pfam" id="PF16719">
    <property type="entry name" value="SAWADEE"/>
    <property type="match status" value="1"/>
</dbReference>
<dbReference type="PANTHER" id="PTHR33827:SF3">
    <property type="entry name" value="OS09G0346900 PROTEIN"/>
    <property type="match status" value="1"/>
</dbReference>
<dbReference type="GO" id="GO:0003682">
    <property type="term" value="F:chromatin binding"/>
    <property type="evidence" value="ECO:0007669"/>
    <property type="project" value="InterPro"/>
</dbReference>
<keyword evidence="2" id="KW-0539">Nucleus</keyword>
<evidence type="ECO:0000313" key="5">
    <source>
        <dbReference type="EMBL" id="ONK69762.1"/>
    </source>
</evidence>
<dbReference type="Gene3D" id="2.40.50.40">
    <property type="match status" value="1"/>
</dbReference>
<dbReference type="OrthoDB" id="1885884at2759"/>
<feature type="region of interest" description="Disordered" evidence="3">
    <location>
        <begin position="1"/>
        <end position="22"/>
    </location>
</feature>